<sequence length="134" mass="15517">MTEQLTEEQIQTWAREAFQQANQFLAKEGVLFDTVVTEECRYLAPLVAVWKIKAMDSKMYWVVTGDLPTDFTLADNAEDARGALRYFSMRWQIKAENLLQNNDKGDASQTSYAQLLADRAEKIYLLQENERLWG</sequence>
<proteinExistence type="predicted"/>
<organism evidence="1 2">
    <name type="scientific">Alteromonas alba</name>
    <dbReference type="NCBI Taxonomy" id="2079529"/>
    <lineage>
        <taxon>Bacteria</taxon>
        <taxon>Pseudomonadati</taxon>
        <taxon>Pseudomonadota</taxon>
        <taxon>Gammaproteobacteria</taxon>
        <taxon>Alteromonadales</taxon>
        <taxon>Alteromonadaceae</taxon>
        <taxon>Alteromonas/Salinimonas group</taxon>
        <taxon>Alteromonas</taxon>
    </lineage>
</organism>
<reference evidence="2" key="1">
    <citation type="journal article" date="2020" name="Int. J. Syst. Evol. Microbiol.">
        <title>Alteromonas alba sp. nov., a marine bacterium isolated from the seawater of the West Pacific Ocean.</title>
        <authorList>
            <person name="Sun C."/>
            <person name="Wu Y.-H."/>
            <person name="Xamxidin M."/>
            <person name="Cheng H."/>
            <person name="Xu X.-W."/>
        </authorList>
    </citation>
    <scope>NUCLEOTIDE SEQUENCE [LARGE SCALE GENOMIC DNA]</scope>
    <source>
        <strain evidence="2">190</strain>
    </source>
</reference>
<comment type="caution">
    <text evidence="1">The sequence shown here is derived from an EMBL/GenBank/DDBJ whole genome shotgun (WGS) entry which is preliminary data.</text>
</comment>
<dbReference type="RefSeq" id="WP_105933980.1">
    <property type="nucleotide sequence ID" value="NZ_PVNP01000053.1"/>
</dbReference>
<dbReference type="EMBL" id="PVNP01000053">
    <property type="protein sequence ID" value="PRO74275.1"/>
    <property type="molecule type" value="Genomic_DNA"/>
</dbReference>
<protein>
    <submittedName>
        <fullName evidence="1">DUF4826 domain-containing protein</fullName>
    </submittedName>
</protein>
<accession>A0A2S9VDA2</accession>
<evidence type="ECO:0000313" key="2">
    <source>
        <dbReference type="Proteomes" id="UP000238949"/>
    </source>
</evidence>
<dbReference type="AlphaFoldDB" id="A0A2S9VDA2"/>
<name>A0A2S9VDA2_9ALTE</name>
<keyword evidence="2" id="KW-1185">Reference proteome</keyword>
<dbReference type="Proteomes" id="UP000238949">
    <property type="component" value="Unassembled WGS sequence"/>
</dbReference>
<dbReference type="InterPro" id="IPR032251">
    <property type="entry name" value="DUF4826"/>
</dbReference>
<dbReference type="Pfam" id="PF16108">
    <property type="entry name" value="DUF4826"/>
    <property type="match status" value="1"/>
</dbReference>
<evidence type="ECO:0000313" key="1">
    <source>
        <dbReference type="EMBL" id="PRO74275.1"/>
    </source>
</evidence>
<gene>
    <name evidence="1" type="ORF">C6Y40_07015</name>
</gene>
<dbReference type="OrthoDB" id="3078260at2"/>